<dbReference type="Proteomes" id="UP001162992">
    <property type="component" value="Chromosome 8"/>
</dbReference>
<dbReference type="EMBL" id="CM055099">
    <property type="protein sequence ID" value="KAJ7547136.1"/>
    <property type="molecule type" value="Genomic_DNA"/>
</dbReference>
<sequence>MAKGREICLVTGGRGFVAQQLVQKLVESERWMVRIMDLAPRARVLEEELLSPLQEAFLDGEAEYVSADLRNRHRVFEACKGVTVVFHMAAPDSSINEFKLHYDVTVTGTRNIIDACVHFGVKKLVYTSSPSVVFDGEHGIYNADESLPYPDKYNDYYSETKAQAEALVLKANGKGGLATCAIRPSGIFGPGDRLLLPTLVNAAKSGKLKFVIGDGQNVFDWTYVENVAHAHICAEQALIPGASGDNASGKAYFITNCEPRKFWDFVGEFVEQLGYERPTIHLPVRVVMPLAYLVEWASKQLAPLGVPTTHFTPSRIRLVTSWRSFNCARATKYLNYAPPVTLEEGIRRTVEAFFHLRAEVQESRHTAFPSRAHSQLGGGKAADLLLWRNWKKTFGTLFSIYVGFYFFFRSGYTLIFVAARTMMLLLVIAYFYRYLQESILDHRLPEIPATLFEISEDKSCKVVLSAISWWNHSVTSVQLMVTERNWYQFFKILVMLRVMKIFGKFSAEGFVNFGLFAIFSAPFMYEQNEQEINIFIDQICNYFHEYRDIALSKLSSIPKEDVHKG</sequence>
<protein>
    <submittedName>
        <fullName evidence="1">Uncharacterized protein</fullName>
    </submittedName>
</protein>
<evidence type="ECO:0000313" key="1">
    <source>
        <dbReference type="EMBL" id="KAJ7547136.1"/>
    </source>
</evidence>
<reference evidence="2" key="1">
    <citation type="journal article" date="2024" name="Proc. Natl. Acad. Sci. U.S.A.">
        <title>Extraordinary preservation of gene collinearity over three hundred million years revealed in homosporous lycophytes.</title>
        <authorList>
            <person name="Li C."/>
            <person name="Wickell D."/>
            <person name="Kuo L.Y."/>
            <person name="Chen X."/>
            <person name="Nie B."/>
            <person name="Liao X."/>
            <person name="Peng D."/>
            <person name="Ji J."/>
            <person name="Jenkins J."/>
            <person name="Williams M."/>
            <person name="Shu S."/>
            <person name="Plott C."/>
            <person name="Barry K."/>
            <person name="Rajasekar S."/>
            <person name="Grimwood J."/>
            <person name="Han X."/>
            <person name="Sun S."/>
            <person name="Hou Z."/>
            <person name="He W."/>
            <person name="Dai G."/>
            <person name="Sun C."/>
            <person name="Schmutz J."/>
            <person name="Leebens-Mack J.H."/>
            <person name="Li F.W."/>
            <person name="Wang L."/>
        </authorList>
    </citation>
    <scope>NUCLEOTIDE SEQUENCE [LARGE SCALE GENOMIC DNA]</scope>
    <source>
        <strain evidence="2">cv. PW_Plant_1</strain>
    </source>
</reference>
<proteinExistence type="predicted"/>
<accession>A0ACC2CYQ2</accession>
<evidence type="ECO:0000313" key="2">
    <source>
        <dbReference type="Proteomes" id="UP001162992"/>
    </source>
</evidence>
<organism evidence="1 2">
    <name type="scientific">Diphasiastrum complanatum</name>
    <name type="common">Issler's clubmoss</name>
    <name type="synonym">Lycopodium complanatum</name>
    <dbReference type="NCBI Taxonomy" id="34168"/>
    <lineage>
        <taxon>Eukaryota</taxon>
        <taxon>Viridiplantae</taxon>
        <taxon>Streptophyta</taxon>
        <taxon>Embryophyta</taxon>
        <taxon>Tracheophyta</taxon>
        <taxon>Lycopodiopsida</taxon>
        <taxon>Lycopodiales</taxon>
        <taxon>Lycopodiaceae</taxon>
        <taxon>Lycopodioideae</taxon>
        <taxon>Diphasiastrum</taxon>
    </lineage>
</organism>
<comment type="caution">
    <text evidence="1">The sequence shown here is derived from an EMBL/GenBank/DDBJ whole genome shotgun (WGS) entry which is preliminary data.</text>
</comment>
<keyword evidence="2" id="KW-1185">Reference proteome</keyword>
<gene>
    <name evidence="1" type="ORF">O6H91_08G071200</name>
</gene>
<name>A0ACC2CYQ2_DIPCM</name>